<dbReference type="SUPFAM" id="SSF50370">
    <property type="entry name" value="Ricin B-like lectins"/>
    <property type="match status" value="1"/>
</dbReference>
<dbReference type="EMBL" id="JAQNDM010000002">
    <property type="protein sequence ID" value="MDC0707679.1"/>
    <property type="molecule type" value="Genomic_DNA"/>
</dbReference>
<feature type="signal peptide" evidence="1">
    <location>
        <begin position="1"/>
        <end position="30"/>
    </location>
</feature>
<feature type="domain" description="Ricin B lectin" evidence="2">
    <location>
        <begin position="119"/>
        <end position="177"/>
    </location>
</feature>
<feature type="chain" id="PRO_5046232952" evidence="1">
    <location>
        <begin position="31"/>
        <end position="179"/>
    </location>
</feature>
<dbReference type="CDD" id="cd00161">
    <property type="entry name" value="beta-trefoil_Ricin-like"/>
    <property type="match status" value="1"/>
</dbReference>
<evidence type="ECO:0000313" key="3">
    <source>
        <dbReference type="EMBL" id="MDC0707679.1"/>
    </source>
</evidence>
<evidence type="ECO:0000259" key="2">
    <source>
        <dbReference type="Pfam" id="PF14200"/>
    </source>
</evidence>
<sequence length="179" mass="20501">MKKSKLMKLMALCSSVLFGAIFGFASDAHADIQNDPNAIYKIVNVNSGKVLDVVRNSTEASYRLHQWEYLGLSSQHWKLWAIGNNYYYITNQNSGMALEPAARNNGAKIWQWPLAFSIQQQWHIGFVPNTGAPPYVIKNNLTLRYIDVEFNGTGNGEYIHQWEYVPGVQSQLWRFERVN</sequence>
<dbReference type="Pfam" id="PF14200">
    <property type="entry name" value="RicinB_lectin_2"/>
    <property type="match status" value="2"/>
</dbReference>
<keyword evidence="4" id="KW-1185">Reference proteome</keyword>
<dbReference type="InterPro" id="IPR035992">
    <property type="entry name" value="Ricin_B-like_lectins"/>
</dbReference>
<dbReference type="Proteomes" id="UP001221838">
    <property type="component" value="Unassembled WGS sequence"/>
</dbReference>
<name>A0ABT5D3R6_9BACT</name>
<reference evidence="3 4" key="1">
    <citation type="submission" date="2022-11" db="EMBL/GenBank/DDBJ databases">
        <title>Minimal conservation of predation-associated metabolite biosynthetic gene clusters underscores biosynthetic potential of Myxococcota including descriptions for ten novel species: Archangium lansinium sp. nov., Myxococcus landrumus sp. nov., Nannocystis bai.</title>
        <authorList>
            <person name="Ahearne A."/>
            <person name="Stevens C."/>
            <person name="Dowd S."/>
        </authorList>
    </citation>
    <scope>NUCLEOTIDE SEQUENCE [LARGE SCALE GENOMIC DNA]</scope>
    <source>
        <strain evidence="3 4">NCWAL01</strain>
    </source>
</reference>
<dbReference type="InterPro" id="IPR000772">
    <property type="entry name" value="Ricin_B_lectin"/>
</dbReference>
<proteinExistence type="predicted"/>
<protein>
    <submittedName>
        <fullName evidence="3">RICIN domain-containing protein</fullName>
    </submittedName>
</protein>
<evidence type="ECO:0000313" key="4">
    <source>
        <dbReference type="Proteomes" id="UP001221838"/>
    </source>
</evidence>
<organism evidence="3 4">
    <name type="scientific">Stigmatella ashevillensis</name>
    <dbReference type="NCBI Taxonomy" id="2995309"/>
    <lineage>
        <taxon>Bacteria</taxon>
        <taxon>Pseudomonadati</taxon>
        <taxon>Myxococcota</taxon>
        <taxon>Myxococcia</taxon>
        <taxon>Myxococcales</taxon>
        <taxon>Cystobacterineae</taxon>
        <taxon>Archangiaceae</taxon>
        <taxon>Stigmatella</taxon>
    </lineage>
</organism>
<accession>A0ABT5D3R6</accession>
<dbReference type="Gene3D" id="2.80.10.50">
    <property type="match status" value="3"/>
</dbReference>
<keyword evidence="1" id="KW-0732">Signal</keyword>
<comment type="caution">
    <text evidence="3">The sequence shown here is derived from an EMBL/GenBank/DDBJ whole genome shotgun (WGS) entry which is preliminary data.</text>
</comment>
<feature type="domain" description="Ricin B lectin" evidence="2">
    <location>
        <begin position="37"/>
        <end position="112"/>
    </location>
</feature>
<dbReference type="RefSeq" id="WP_272134914.1">
    <property type="nucleotide sequence ID" value="NZ_JAQNDM010000002.1"/>
</dbReference>
<gene>
    <name evidence="3" type="ORF">POL68_04285</name>
</gene>
<evidence type="ECO:0000256" key="1">
    <source>
        <dbReference type="SAM" id="SignalP"/>
    </source>
</evidence>